<evidence type="ECO:0000313" key="3">
    <source>
        <dbReference type="Proteomes" id="UP000054270"/>
    </source>
</evidence>
<feature type="compositionally biased region" description="Low complexity" evidence="1">
    <location>
        <begin position="101"/>
        <end position="120"/>
    </location>
</feature>
<proteinExistence type="predicted"/>
<feature type="region of interest" description="Disordered" evidence="1">
    <location>
        <begin position="133"/>
        <end position="159"/>
    </location>
</feature>
<evidence type="ECO:0000256" key="1">
    <source>
        <dbReference type="SAM" id="MobiDB-lite"/>
    </source>
</evidence>
<gene>
    <name evidence="2" type="ORF">HYPSUDRAFT_59829</name>
</gene>
<accession>A0A0D2KGB9</accession>
<reference evidence="3" key="1">
    <citation type="submission" date="2014-04" db="EMBL/GenBank/DDBJ databases">
        <title>Evolutionary Origins and Diversification of the Mycorrhizal Mutualists.</title>
        <authorList>
            <consortium name="DOE Joint Genome Institute"/>
            <consortium name="Mycorrhizal Genomics Consortium"/>
            <person name="Kohler A."/>
            <person name="Kuo A."/>
            <person name="Nagy L.G."/>
            <person name="Floudas D."/>
            <person name="Copeland A."/>
            <person name="Barry K.W."/>
            <person name="Cichocki N."/>
            <person name="Veneault-Fourrey C."/>
            <person name="LaButti K."/>
            <person name="Lindquist E.A."/>
            <person name="Lipzen A."/>
            <person name="Lundell T."/>
            <person name="Morin E."/>
            <person name="Murat C."/>
            <person name="Riley R."/>
            <person name="Ohm R."/>
            <person name="Sun H."/>
            <person name="Tunlid A."/>
            <person name="Henrissat B."/>
            <person name="Grigoriev I.V."/>
            <person name="Hibbett D.S."/>
            <person name="Martin F."/>
        </authorList>
    </citation>
    <scope>NUCLEOTIDE SEQUENCE [LARGE SCALE GENOMIC DNA]</scope>
    <source>
        <strain evidence="3">FD-334 SS-4</strain>
    </source>
</reference>
<evidence type="ECO:0000313" key="2">
    <source>
        <dbReference type="EMBL" id="KJA13562.1"/>
    </source>
</evidence>
<feature type="compositionally biased region" description="Polar residues" evidence="1">
    <location>
        <begin position="233"/>
        <end position="245"/>
    </location>
</feature>
<feature type="region of interest" description="Disordered" evidence="1">
    <location>
        <begin position="174"/>
        <end position="248"/>
    </location>
</feature>
<dbReference type="Proteomes" id="UP000054270">
    <property type="component" value="Unassembled WGS sequence"/>
</dbReference>
<keyword evidence="3" id="KW-1185">Reference proteome</keyword>
<sequence>MTLNQRPSVESISLLISITLRMSCTTHISNTGHSCMSITNLQKSYGPVSQPSQEIKAGLEIEENSCHLDLGPIDLLDGDPQALQQESDEFFGKSPLSSVSSILSSSLSPSPPSRSLSPDSAEYERALDEFYGMSPLSSLPSSSAPSPSPPSRPLSPDSAERERILDELRAMSPLSSLPSSSASSPPHPSTSLPSIPTYVEPNYEGNEGKSNSKNRRNKKKSHSNRARKRQEKAANQGQNTPSVSHPNAVKYVAAAPTTHTTYRTSDIPSASTGFIALPDRGSAKCNKLRYLLRRQKFKRIRWNGW</sequence>
<feature type="compositionally biased region" description="Low complexity" evidence="1">
    <location>
        <begin position="134"/>
        <end position="145"/>
    </location>
</feature>
<feature type="compositionally biased region" description="Basic residues" evidence="1">
    <location>
        <begin position="212"/>
        <end position="230"/>
    </location>
</feature>
<dbReference type="EMBL" id="KN817730">
    <property type="protein sequence ID" value="KJA13562.1"/>
    <property type="molecule type" value="Genomic_DNA"/>
</dbReference>
<feature type="region of interest" description="Disordered" evidence="1">
    <location>
        <begin position="101"/>
        <end position="121"/>
    </location>
</feature>
<feature type="compositionally biased region" description="Low complexity" evidence="1">
    <location>
        <begin position="174"/>
        <end position="196"/>
    </location>
</feature>
<name>A0A0D2KGB9_HYPSF</name>
<protein>
    <submittedName>
        <fullName evidence="2">Uncharacterized protein</fullName>
    </submittedName>
</protein>
<dbReference type="AlphaFoldDB" id="A0A0D2KGB9"/>
<organism evidence="2 3">
    <name type="scientific">Hypholoma sublateritium (strain FD-334 SS-4)</name>
    <dbReference type="NCBI Taxonomy" id="945553"/>
    <lineage>
        <taxon>Eukaryota</taxon>
        <taxon>Fungi</taxon>
        <taxon>Dikarya</taxon>
        <taxon>Basidiomycota</taxon>
        <taxon>Agaricomycotina</taxon>
        <taxon>Agaricomycetes</taxon>
        <taxon>Agaricomycetidae</taxon>
        <taxon>Agaricales</taxon>
        <taxon>Agaricineae</taxon>
        <taxon>Strophariaceae</taxon>
        <taxon>Hypholoma</taxon>
    </lineage>
</organism>